<evidence type="ECO:0000313" key="1">
    <source>
        <dbReference type="EMBL" id="JAH07312.1"/>
    </source>
</evidence>
<sequence length="31" mass="3663">MSGWTNLIHFITVYICLGVTKSRRKRGLLWI</sequence>
<protein>
    <submittedName>
        <fullName evidence="1">Uncharacterized protein</fullName>
    </submittedName>
</protein>
<reference evidence="1" key="2">
    <citation type="journal article" date="2015" name="Fish Shellfish Immunol.">
        <title>Early steps in the European eel (Anguilla anguilla)-Vibrio vulnificus interaction in the gills: Role of the RtxA13 toxin.</title>
        <authorList>
            <person name="Callol A."/>
            <person name="Pajuelo D."/>
            <person name="Ebbesson L."/>
            <person name="Teles M."/>
            <person name="MacKenzie S."/>
            <person name="Amaro C."/>
        </authorList>
    </citation>
    <scope>NUCLEOTIDE SEQUENCE</scope>
</reference>
<proteinExistence type="predicted"/>
<name>A0A0E9PSS6_ANGAN</name>
<organism evidence="1">
    <name type="scientific">Anguilla anguilla</name>
    <name type="common">European freshwater eel</name>
    <name type="synonym">Muraena anguilla</name>
    <dbReference type="NCBI Taxonomy" id="7936"/>
    <lineage>
        <taxon>Eukaryota</taxon>
        <taxon>Metazoa</taxon>
        <taxon>Chordata</taxon>
        <taxon>Craniata</taxon>
        <taxon>Vertebrata</taxon>
        <taxon>Euteleostomi</taxon>
        <taxon>Actinopterygii</taxon>
        <taxon>Neopterygii</taxon>
        <taxon>Teleostei</taxon>
        <taxon>Anguilliformes</taxon>
        <taxon>Anguillidae</taxon>
        <taxon>Anguilla</taxon>
    </lineage>
</organism>
<reference evidence="1" key="1">
    <citation type="submission" date="2014-11" db="EMBL/GenBank/DDBJ databases">
        <authorList>
            <person name="Amaro Gonzalez C."/>
        </authorList>
    </citation>
    <scope>NUCLEOTIDE SEQUENCE</scope>
</reference>
<accession>A0A0E9PSS6</accession>
<dbReference type="AlphaFoldDB" id="A0A0E9PSS6"/>
<dbReference type="EMBL" id="GBXM01101265">
    <property type="protein sequence ID" value="JAH07312.1"/>
    <property type="molecule type" value="Transcribed_RNA"/>
</dbReference>